<dbReference type="Pfam" id="PF01266">
    <property type="entry name" value="DAO"/>
    <property type="match status" value="1"/>
</dbReference>
<comment type="caution">
    <text evidence="9">The sequence shown here is derived from an EMBL/GenBank/DDBJ whole genome shotgun (WGS) entry which is preliminary data.</text>
</comment>
<reference evidence="9 10" key="1">
    <citation type="submission" date="2020-05" db="EMBL/GenBank/DDBJ databases">
        <title>Draft genome of Flavobacterium sp. IMCC34852.</title>
        <authorList>
            <person name="Song J."/>
            <person name="Cho J.-C."/>
        </authorList>
    </citation>
    <scope>NUCLEOTIDE SEQUENCE [LARGE SCALE GENOMIC DNA]</scope>
    <source>
        <strain evidence="9 10">IMCC34852</strain>
    </source>
</reference>
<dbReference type="InterPro" id="IPR000172">
    <property type="entry name" value="GMC_OxRdtase_N"/>
</dbReference>
<gene>
    <name evidence="9" type="ORF">HKT18_05035</name>
</gene>
<evidence type="ECO:0000256" key="5">
    <source>
        <dbReference type="ARBA" id="ARBA00023002"/>
    </source>
</evidence>
<keyword evidence="4" id="KW-0274">FAD</keyword>
<comment type="cofactor">
    <cofactor evidence="1">
        <name>FAD</name>
        <dbReference type="ChEBI" id="CHEBI:57692"/>
    </cofactor>
</comment>
<dbReference type="InterPro" id="IPR036188">
    <property type="entry name" value="FAD/NAD-bd_sf"/>
</dbReference>
<feature type="domain" description="Glucose-methanol-choline oxidoreductase C-terminal" evidence="8">
    <location>
        <begin position="425"/>
        <end position="544"/>
    </location>
</feature>
<dbReference type="SUPFAM" id="SSF54373">
    <property type="entry name" value="FAD-linked reductases, C-terminal domain"/>
    <property type="match status" value="1"/>
</dbReference>
<dbReference type="GO" id="GO:0016614">
    <property type="term" value="F:oxidoreductase activity, acting on CH-OH group of donors"/>
    <property type="evidence" value="ECO:0007669"/>
    <property type="project" value="InterPro"/>
</dbReference>
<sequence length="560" mass="62136">MAIGNMNLKINDMEQDDFDVVIIGAGICGAITAYKLAEENHKVLLLEAGTGQTDRIAFAGNYATAVKKHPGSPYATAGPGYISGPDNDNKYYIHETNSDKFKSTFLRIKGGTTWHFLGNVPRFLPSDFRLNELYKVGDDWPLTYDDIEEDYCTAEMEIGVAGDHKEWNDYMGAHRSKKYPMEKIWQAYGDSVFIEKVNGQFVLEKEIKIMGTPQARNATAYNGRPACAGNSTCVPICPIQAKYDATVHIKKAIEKGTALKTDCVVKKLIKDDNGQITEIVYLDRTTKKNVKIDTTGKIVVLAAHAIETPRLLLHSGLATKSNQVGKNLMDHLQGYCVAISKNPVYPFRGPITTSGIDVFRDGGYRNEFGAFRLSIGNDGWGRIESPFNTLWDNLNSGFFGRELADRVSNRVICMTRISFSTEMLPKKDNSVTLSATEMDEIGIPKPVINFKFEDYNKKAMKYAFEVCKRIFELADCKVDEEKSQVTSYSGAGHIMGTTKMGTDEENSVVDSFGCCHEHRNLYIVGPSVFVTSGTANPTLTAAALSIRTARKINEQLRAQK</sequence>
<accession>A0A7Y3R7W3</accession>
<evidence type="ECO:0000256" key="3">
    <source>
        <dbReference type="ARBA" id="ARBA00022630"/>
    </source>
</evidence>
<dbReference type="Proteomes" id="UP000536509">
    <property type="component" value="Unassembled WGS sequence"/>
</dbReference>
<dbReference type="Gene3D" id="3.50.50.60">
    <property type="entry name" value="FAD/NAD(P)-binding domain"/>
    <property type="match status" value="2"/>
</dbReference>
<dbReference type="InterPro" id="IPR051473">
    <property type="entry name" value="P2Ox-like"/>
</dbReference>
<dbReference type="InterPro" id="IPR006076">
    <property type="entry name" value="FAD-dep_OxRdtase"/>
</dbReference>
<evidence type="ECO:0000256" key="2">
    <source>
        <dbReference type="ARBA" id="ARBA00010790"/>
    </source>
</evidence>
<evidence type="ECO:0000259" key="7">
    <source>
        <dbReference type="Pfam" id="PF01266"/>
    </source>
</evidence>
<keyword evidence="10" id="KW-1185">Reference proteome</keyword>
<evidence type="ECO:0000313" key="10">
    <source>
        <dbReference type="Proteomes" id="UP000536509"/>
    </source>
</evidence>
<feature type="domain" description="FAD dependent oxidoreductase" evidence="7">
    <location>
        <begin position="19"/>
        <end position="49"/>
    </location>
</feature>
<feature type="domain" description="Glucose-methanol-choline oxidoreductase N-terminal" evidence="6">
    <location>
        <begin position="207"/>
        <end position="332"/>
    </location>
</feature>
<dbReference type="SUPFAM" id="SSF51905">
    <property type="entry name" value="FAD/NAD(P)-binding domain"/>
    <property type="match status" value="1"/>
</dbReference>
<dbReference type="GO" id="GO:0050660">
    <property type="term" value="F:flavin adenine dinucleotide binding"/>
    <property type="evidence" value="ECO:0007669"/>
    <property type="project" value="InterPro"/>
</dbReference>
<name>A0A7Y3R7W3_9FLAO</name>
<comment type="similarity">
    <text evidence="2">Belongs to the GMC oxidoreductase family.</text>
</comment>
<dbReference type="EMBL" id="JABEVX010000002">
    <property type="protein sequence ID" value="NNT71578.1"/>
    <property type="molecule type" value="Genomic_DNA"/>
</dbReference>
<dbReference type="PANTHER" id="PTHR42784:SF1">
    <property type="entry name" value="PYRANOSE 2-OXIDASE"/>
    <property type="match status" value="1"/>
</dbReference>
<organism evidence="9 10">
    <name type="scientific">Flavobacterium rivulicola</name>
    <dbReference type="NCBI Taxonomy" id="2732161"/>
    <lineage>
        <taxon>Bacteria</taxon>
        <taxon>Pseudomonadati</taxon>
        <taxon>Bacteroidota</taxon>
        <taxon>Flavobacteriia</taxon>
        <taxon>Flavobacteriales</taxon>
        <taxon>Flavobacteriaceae</taxon>
        <taxon>Flavobacterium</taxon>
    </lineage>
</organism>
<dbReference type="Pfam" id="PF05199">
    <property type="entry name" value="GMC_oxred_C"/>
    <property type="match status" value="1"/>
</dbReference>
<protein>
    <submittedName>
        <fullName evidence="9">GMC family oxidoreductase</fullName>
    </submittedName>
</protein>
<evidence type="ECO:0000259" key="8">
    <source>
        <dbReference type="Pfam" id="PF05199"/>
    </source>
</evidence>
<evidence type="ECO:0000259" key="6">
    <source>
        <dbReference type="Pfam" id="PF00732"/>
    </source>
</evidence>
<evidence type="ECO:0000313" key="9">
    <source>
        <dbReference type="EMBL" id="NNT71578.1"/>
    </source>
</evidence>
<evidence type="ECO:0000256" key="1">
    <source>
        <dbReference type="ARBA" id="ARBA00001974"/>
    </source>
</evidence>
<keyword evidence="5" id="KW-0560">Oxidoreductase</keyword>
<proteinExistence type="inferred from homology"/>
<dbReference type="PANTHER" id="PTHR42784">
    <property type="entry name" value="PYRANOSE 2-OXIDASE"/>
    <property type="match status" value="1"/>
</dbReference>
<dbReference type="RefSeq" id="WP_171221786.1">
    <property type="nucleotide sequence ID" value="NZ_CP121446.1"/>
</dbReference>
<evidence type="ECO:0000256" key="4">
    <source>
        <dbReference type="ARBA" id="ARBA00022827"/>
    </source>
</evidence>
<dbReference type="AlphaFoldDB" id="A0A7Y3R7W3"/>
<keyword evidence="3" id="KW-0285">Flavoprotein</keyword>
<dbReference type="Pfam" id="PF00732">
    <property type="entry name" value="GMC_oxred_N"/>
    <property type="match status" value="1"/>
</dbReference>
<dbReference type="InterPro" id="IPR007867">
    <property type="entry name" value="GMC_OxRtase_C"/>
</dbReference>